<proteinExistence type="predicted"/>
<gene>
    <name evidence="1" type="ORF">MC7420_168</name>
</gene>
<accession>B4W5E9</accession>
<dbReference type="Proteomes" id="UP000003835">
    <property type="component" value="Unassembled WGS sequence"/>
</dbReference>
<organism evidence="1 2">
    <name type="scientific">Coleofasciculus chthonoplastes PCC 7420</name>
    <dbReference type="NCBI Taxonomy" id="118168"/>
    <lineage>
        <taxon>Bacteria</taxon>
        <taxon>Bacillati</taxon>
        <taxon>Cyanobacteriota</taxon>
        <taxon>Cyanophyceae</taxon>
        <taxon>Coleofasciculales</taxon>
        <taxon>Coleofasciculaceae</taxon>
        <taxon>Coleofasciculus</taxon>
    </lineage>
</organism>
<dbReference type="AlphaFoldDB" id="B4W5E9"/>
<reference evidence="1 2" key="1">
    <citation type="submission" date="2008-07" db="EMBL/GenBank/DDBJ databases">
        <authorList>
            <person name="Tandeau de Marsac N."/>
            <person name="Ferriera S."/>
            <person name="Johnson J."/>
            <person name="Kravitz S."/>
            <person name="Beeson K."/>
            <person name="Sutton G."/>
            <person name="Rogers Y.-H."/>
            <person name="Friedman R."/>
            <person name="Frazier M."/>
            <person name="Venter J.C."/>
        </authorList>
    </citation>
    <scope>NUCLEOTIDE SEQUENCE [LARGE SCALE GENOMIC DNA]</scope>
    <source>
        <strain evidence="1 2">PCC 7420</strain>
    </source>
</reference>
<sequence>MVKLHLDSYEGTEKIWLRKYLKVSTCKIQFYLLLSINPPILCKMRKIVIFIYKRNRDLPVKGKQALSIRKTLSKLHKTPGQIYKIL</sequence>
<evidence type="ECO:0000313" key="1">
    <source>
        <dbReference type="EMBL" id="EDX70596.1"/>
    </source>
</evidence>
<protein>
    <submittedName>
        <fullName evidence="1">Uncharacterized protein</fullName>
    </submittedName>
</protein>
<dbReference type="HOGENOM" id="CLU_2492486_0_0_3"/>
<evidence type="ECO:0000313" key="2">
    <source>
        <dbReference type="Proteomes" id="UP000003835"/>
    </source>
</evidence>
<name>B4W5E9_9CYAN</name>
<dbReference type="EMBL" id="DS989888">
    <property type="protein sequence ID" value="EDX70596.1"/>
    <property type="molecule type" value="Genomic_DNA"/>
</dbReference>
<keyword evidence="2" id="KW-1185">Reference proteome</keyword>